<dbReference type="PANTHER" id="PTHR20857">
    <property type="entry name" value="THIAMINE-PHOSPHATE PYROPHOSPHORYLASE"/>
    <property type="match status" value="1"/>
</dbReference>
<dbReference type="GO" id="GO:0009228">
    <property type="term" value="P:thiamine biosynthetic process"/>
    <property type="evidence" value="ECO:0007669"/>
    <property type="project" value="UniProtKB-KW"/>
</dbReference>
<evidence type="ECO:0000256" key="1">
    <source>
        <dbReference type="ARBA" id="ARBA00004948"/>
    </source>
</evidence>
<dbReference type="GO" id="GO:0004789">
    <property type="term" value="F:thiamine-phosphate diphosphorylase activity"/>
    <property type="evidence" value="ECO:0007669"/>
    <property type="project" value="TreeGrafter"/>
</dbReference>
<feature type="domain" description="Thiamine phosphate synthase/TenI" evidence="3">
    <location>
        <begin position="10"/>
        <end position="186"/>
    </location>
</feature>
<gene>
    <name evidence="4" type="ORF">ENM11_05880</name>
</gene>
<dbReference type="InterPro" id="IPR022998">
    <property type="entry name" value="ThiamineP_synth_TenI"/>
</dbReference>
<dbReference type="Gene3D" id="3.20.20.70">
    <property type="entry name" value="Aldolase class I"/>
    <property type="match status" value="1"/>
</dbReference>
<comment type="pathway">
    <text evidence="1">Cofactor biosynthesis; thiamine diphosphate biosynthesis.</text>
</comment>
<dbReference type="PANTHER" id="PTHR20857:SF15">
    <property type="entry name" value="THIAMINE-PHOSPHATE SYNTHASE"/>
    <property type="match status" value="1"/>
</dbReference>
<dbReference type="InterPro" id="IPR036206">
    <property type="entry name" value="ThiamineP_synth_sf"/>
</dbReference>
<dbReference type="SUPFAM" id="SSF51391">
    <property type="entry name" value="Thiamin phosphate synthase"/>
    <property type="match status" value="1"/>
</dbReference>
<proteinExistence type="predicted"/>
<reference evidence="4" key="1">
    <citation type="journal article" date="2020" name="mSystems">
        <title>Genome- and Community-Level Interaction Insights into Carbon Utilization and Element Cycling Functions of Hydrothermarchaeota in Hydrothermal Sediment.</title>
        <authorList>
            <person name="Zhou Z."/>
            <person name="Liu Y."/>
            <person name="Xu W."/>
            <person name="Pan J."/>
            <person name="Luo Z.H."/>
            <person name="Li M."/>
        </authorList>
    </citation>
    <scope>NUCLEOTIDE SEQUENCE [LARGE SCALE GENOMIC DNA]</scope>
    <source>
        <strain evidence="4">SpSt-1056</strain>
    </source>
</reference>
<dbReference type="AlphaFoldDB" id="A0A7C5LAY9"/>
<dbReference type="EMBL" id="DRWN01000049">
    <property type="protein sequence ID" value="HHK68664.1"/>
    <property type="molecule type" value="Genomic_DNA"/>
</dbReference>
<sequence>MWEAPEPPIMLVADWGLAGDRLFSIVGDVLKAGCRWLLVRGKSCPVHVLAEVTSRILQLSEPWGAKVYVSGHPEVAAVTGAHGVHLPWGGDPNYCRRALGEHVAVGMSTHSLEEALQAERSGADYITLSPIFPSISKPGYSKSLGLEGLMQVVQSVRIPVVALGGVTTGRARQCLSSGARGVAVSGSVIYSETPYHVMGKLVKEVRLYL</sequence>
<evidence type="ECO:0000313" key="4">
    <source>
        <dbReference type="EMBL" id="HHK68664.1"/>
    </source>
</evidence>
<dbReference type="CDD" id="cd00564">
    <property type="entry name" value="TMP_TenI"/>
    <property type="match status" value="1"/>
</dbReference>
<accession>A0A7C5LAY9</accession>
<dbReference type="InterPro" id="IPR013785">
    <property type="entry name" value="Aldolase_TIM"/>
</dbReference>
<protein>
    <submittedName>
        <fullName evidence="4">Thiamine phosphate synthase</fullName>
    </submittedName>
</protein>
<evidence type="ECO:0000259" key="3">
    <source>
        <dbReference type="Pfam" id="PF02581"/>
    </source>
</evidence>
<name>A0A7C5LAY9_CALS0</name>
<organism evidence="4">
    <name type="scientific">Caldiarchaeum subterraneum</name>
    <dbReference type="NCBI Taxonomy" id="311458"/>
    <lineage>
        <taxon>Archaea</taxon>
        <taxon>Nitrososphaerota</taxon>
        <taxon>Candidatus Caldarchaeales</taxon>
        <taxon>Candidatus Caldarchaeaceae</taxon>
        <taxon>Candidatus Caldarchaeum</taxon>
    </lineage>
</organism>
<evidence type="ECO:0000256" key="2">
    <source>
        <dbReference type="ARBA" id="ARBA00022977"/>
    </source>
</evidence>
<comment type="caution">
    <text evidence="4">The sequence shown here is derived from an EMBL/GenBank/DDBJ whole genome shotgun (WGS) entry which is preliminary data.</text>
</comment>
<keyword evidence="2" id="KW-0784">Thiamine biosynthesis</keyword>
<dbReference type="Pfam" id="PF02581">
    <property type="entry name" value="TMP-TENI"/>
    <property type="match status" value="1"/>
</dbReference>
<dbReference type="GO" id="GO:0005737">
    <property type="term" value="C:cytoplasm"/>
    <property type="evidence" value="ECO:0007669"/>
    <property type="project" value="TreeGrafter"/>
</dbReference>